<dbReference type="RefSeq" id="WP_169587871.1">
    <property type="nucleotide sequence ID" value="NZ_VCQU01000004.1"/>
</dbReference>
<dbReference type="AlphaFoldDB" id="A0A848KHP0"/>
<evidence type="ECO:0000256" key="1">
    <source>
        <dbReference type="SAM" id="MobiDB-lite"/>
    </source>
</evidence>
<reference evidence="2 3" key="2">
    <citation type="submission" date="2020-06" db="EMBL/GenBank/DDBJ databases">
        <title>Antribacter stalactiti gen. nov., sp. nov., a new member of the family Nacardiaceae isolated from a cave.</title>
        <authorList>
            <person name="Kim I.S."/>
        </authorList>
    </citation>
    <scope>NUCLEOTIDE SEQUENCE [LARGE SCALE GENOMIC DNA]</scope>
    <source>
        <strain evidence="2 3">YC2-7</strain>
    </source>
</reference>
<keyword evidence="3" id="KW-1185">Reference proteome</keyword>
<organism evidence="2 3">
    <name type="scientific">Antrihabitans stalactiti</name>
    <dbReference type="NCBI Taxonomy" id="2584121"/>
    <lineage>
        <taxon>Bacteria</taxon>
        <taxon>Bacillati</taxon>
        <taxon>Actinomycetota</taxon>
        <taxon>Actinomycetes</taxon>
        <taxon>Mycobacteriales</taxon>
        <taxon>Nocardiaceae</taxon>
        <taxon>Antrihabitans</taxon>
    </lineage>
</organism>
<evidence type="ECO:0000313" key="2">
    <source>
        <dbReference type="EMBL" id="NMN96222.1"/>
    </source>
</evidence>
<reference evidence="2 3" key="1">
    <citation type="submission" date="2019-05" db="EMBL/GenBank/DDBJ databases">
        <authorList>
            <person name="Lee S.D."/>
        </authorList>
    </citation>
    <scope>NUCLEOTIDE SEQUENCE [LARGE SCALE GENOMIC DNA]</scope>
    <source>
        <strain evidence="2 3">YC2-7</strain>
    </source>
</reference>
<name>A0A848KHP0_9NOCA</name>
<gene>
    <name evidence="2" type="ORF">FGL95_14375</name>
</gene>
<feature type="region of interest" description="Disordered" evidence="1">
    <location>
        <begin position="27"/>
        <end position="74"/>
    </location>
</feature>
<dbReference type="Proteomes" id="UP000535543">
    <property type="component" value="Unassembled WGS sequence"/>
</dbReference>
<evidence type="ECO:0000313" key="3">
    <source>
        <dbReference type="Proteomes" id="UP000535543"/>
    </source>
</evidence>
<protein>
    <submittedName>
        <fullName evidence="2">Uncharacterized protein</fullName>
    </submittedName>
</protein>
<dbReference type="EMBL" id="VCQU01000004">
    <property type="protein sequence ID" value="NMN96222.1"/>
    <property type="molecule type" value="Genomic_DNA"/>
</dbReference>
<proteinExistence type="predicted"/>
<sequence length="74" mass="8841">MSWSREIESIAAEYRRRVDRLRDELDEARKRADRRSRELADEAYADKPAPVVEPPKEPELDDEPQTYRPNSWLI</sequence>
<accession>A0A848KHP0</accession>
<comment type="caution">
    <text evidence="2">The sequence shown here is derived from an EMBL/GenBank/DDBJ whole genome shotgun (WGS) entry which is preliminary data.</text>
</comment>
<feature type="compositionally biased region" description="Basic and acidic residues" evidence="1">
    <location>
        <begin position="27"/>
        <end position="40"/>
    </location>
</feature>